<keyword evidence="3" id="KW-1185">Reference proteome</keyword>
<feature type="region of interest" description="Disordered" evidence="1">
    <location>
        <begin position="1"/>
        <end position="25"/>
    </location>
</feature>
<evidence type="ECO:0000313" key="2">
    <source>
        <dbReference type="EMBL" id="KAJ4307777.1"/>
    </source>
</evidence>
<name>A0A9W8W3P5_9HYPO</name>
<dbReference type="EMBL" id="JAPEUR010000634">
    <property type="protein sequence ID" value="KAJ4307777.1"/>
    <property type="molecule type" value="Genomic_DNA"/>
</dbReference>
<proteinExistence type="predicted"/>
<reference evidence="2" key="1">
    <citation type="submission" date="2022-10" db="EMBL/GenBank/DDBJ databases">
        <title>Tapping the CABI collections for fungal endophytes: first genome assemblies for Collariella, Neodidymelliopsis, Ascochyta clinopodiicola, Didymella pomorum, Didymosphaeria variabile, Neocosmospora piperis and Neocucurbitaria cava.</title>
        <authorList>
            <person name="Hill R."/>
        </authorList>
    </citation>
    <scope>NUCLEOTIDE SEQUENCE</scope>
    <source>
        <strain evidence="2">IMI 366586</strain>
    </source>
</reference>
<evidence type="ECO:0000313" key="3">
    <source>
        <dbReference type="Proteomes" id="UP001140502"/>
    </source>
</evidence>
<comment type="caution">
    <text evidence="2">The sequence shown here is derived from an EMBL/GenBank/DDBJ whole genome shotgun (WGS) entry which is preliminary data.</text>
</comment>
<organism evidence="2 3">
    <name type="scientific">Fusarium piperis</name>
    <dbReference type="NCBI Taxonomy" id="1435070"/>
    <lineage>
        <taxon>Eukaryota</taxon>
        <taxon>Fungi</taxon>
        <taxon>Dikarya</taxon>
        <taxon>Ascomycota</taxon>
        <taxon>Pezizomycotina</taxon>
        <taxon>Sordariomycetes</taxon>
        <taxon>Hypocreomycetidae</taxon>
        <taxon>Hypocreales</taxon>
        <taxon>Nectriaceae</taxon>
        <taxon>Fusarium</taxon>
        <taxon>Fusarium solani species complex</taxon>
    </lineage>
</organism>
<dbReference type="OrthoDB" id="4754366at2759"/>
<dbReference type="AlphaFoldDB" id="A0A9W8W3P5"/>
<feature type="non-terminal residue" evidence="2">
    <location>
        <position position="135"/>
    </location>
</feature>
<evidence type="ECO:0000256" key="1">
    <source>
        <dbReference type="SAM" id="MobiDB-lite"/>
    </source>
</evidence>
<gene>
    <name evidence="2" type="ORF">N0V84_012499</name>
</gene>
<protein>
    <submittedName>
        <fullName evidence="2">Uncharacterized protein</fullName>
    </submittedName>
</protein>
<sequence length="135" mass="15139">MPRRRQNPAQQSEGDAPEPAPSGQDVAQLSVYLSIEKPAVTTDDLDEIVGPEQPFFVGEWTQGDEDQLRVEWDGSDEKQSLTNLPASLLPPWKVAMRLFRSTPMSIISPLQNLMYQPLPATGRTYTSPIYYLVYA</sequence>
<accession>A0A9W8W3P5</accession>
<dbReference type="Proteomes" id="UP001140502">
    <property type="component" value="Unassembled WGS sequence"/>
</dbReference>